<sequence length="164" mass="18717">MTIKKMKNTIEENNTFETFYNEIGLDANKMIQHIGTQKIIEADGIVDNLTTIYDAYIEKMKEILIELDIDVSGIPKETNKKLGYLIKQLSENYEVGTPGKEENDKKADLVSYSFHEAASDVHKLIDMIENEFISNVDILPKLLGVYHSILEYKVDTEANEALKK</sequence>
<evidence type="ECO:0008006" key="3">
    <source>
        <dbReference type="Google" id="ProtNLM"/>
    </source>
</evidence>
<comment type="caution">
    <text evidence="1">The sequence shown here is derived from an EMBL/GenBank/DDBJ whole genome shotgun (WGS) entry which is preliminary data.</text>
</comment>
<protein>
    <recommendedName>
        <fullName evidence="3">DUF2383 domain-containing protein</fullName>
    </recommendedName>
</protein>
<accession>A0AB73ADH3</accession>
<dbReference type="AlphaFoldDB" id="A0AB73ADH3"/>
<gene>
    <name evidence="1" type="ORF">D356_00033</name>
</gene>
<dbReference type="EMBL" id="ATIT01000004">
    <property type="protein sequence ID" value="EPI16826.1"/>
    <property type="molecule type" value="Genomic_DNA"/>
</dbReference>
<organism evidence="1 2">
    <name type="scientific">Enterococcus faecium SD2A-2</name>
    <dbReference type="NCBI Taxonomy" id="1244154"/>
    <lineage>
        <taxon>Bacteria</taxon>
        <taxon>Bacillati</taxon>
        <taxon>Bacillota</taxon>
        <taxon>Bacilli</taxon>
        <taxon>Lactobacillales</taxon>
        <taxon>Enterococcaceae</taxon>
        <taxon>Enterococcus</taxon>
    </lineage>
</organism>
<reference evidence="1 2" key="1">
    <citation type="submission" date="2013-06" db="EMBL/GenBank/DDBJ databases">
        <authorList>
            <person name="Weinstock G."/>
            <person name="Sodergren E."/>
            <person name="Lobos E.A."/>
            <person name="Fulton L."/>
            <person name="Fulton R."/>
            <person name="Courtney L."/>
            <person name="Fronick C."/>
            <person name="O'Laughlin M."/>
            <person name="Godfrey J."/>
            <person name="Wilson R.M."/>
            <person name="Miner T."/>
            <person name="Farmer C."/>
            <person name="Delehaunty K."/>
            <person name="Cordes M."/>
            <person name="Minx P."/>
            <person name="Tomlinson C."/>
            <person name="Chen J."/>
            <person name="Wollam A."/>
            <person name="Pepin K.H."/>
            <person name="Bhonagiri V."/>
            <person name="Zhang X."/>
            <person name="Warren W."/>
            <person name="Mitreva M."/>
            <person name="Mardis E.R."/>
            <person name="Wilson R.K."/>
        </authorList>
    </citation>
    <scope>NUCLEOTIDE SEQUENCE [LARGE SCALE GENOMIC DNA]</scope>
    <source>
        <strain evidence="1 2">SD2A-2</strain>
    </source>
</reference>
<name>A0AB73ADH3_ENTFC</name>
<evidence type="ECO:0000313" key="2">
    <source>
        <dbReference type="Proteomes" id="UP000014622"/>
    </source>
</evidence>
<proteinExistence type="predicted"/>
<evidence type="ECO:0000313" key="1">
    <source>
        <dbReference type="EMBL" id="EPI16826.1"/>
    </source>
</evidence>
<dbReference type="Proteomes" id="UP000014622">
    <property type="component" value="Unassembled WGS sequence"/>
</dbReference>